<dbReference type="Proteomes" id="UP000694857">
    <property type="component" value="Chromosome 6"/>
</dbReference>
<evidence type="ECO:0000256" key="5">
    <source>
        <dbReference type="ARBA" id="ARBA00022597"/>
    </source>
</evidence>
<dbReference type="PANTHER" id="PTHR48021:SF59">
    <property type="entry name" value="SOLUTE CARRIER FAMILY 2, FACILITATED GLUCOSE TRANSPORTER MEMBER 6"/>
    <property type="match status" value="1"/>
</dbReference>
<organism evidence="12 13">
    <name type="scientific">Balaenoptera musculus</name>
    <name type="common">Blue whale</name>
    <dbReference type="NCBI Taxonomy" id="9771"/>
    <lineage>
        <taxon>Eukaryota</taxon>
        <taxon>Metazoa</taxon>
        <taxon>Chordata</taxon>
        <taxon>Craniata</taxon>
        <taxon>Vertebrata</taxon>
        <taxon>Euteleostomi</taxon>
        <taxon>Mammalia</taxon>
        <taxon>Eutheria</taxon>
        <taxon>Laurasiatheria</taxon>
        <taxon>Artiodactyla</taxon>
        <taxon>Whippomorpha</taxon>
        <taxon>Cetacea</taxon>
        <taxon>Mysticeti</taxon>
        <taxon>Balaenopteridae</taxon>
        <taxon>Balaenoptera</taxon>
    </lineage>
</organism>
<dbReference type="PRINTS" id="PR00171">
    <property type="entry name" value="SUGRTRNSPORT"/>
</dbReference>
<dbReference type="PROSITE" id="PS00217">
    <property type="entry name" value="SUGAR_TRANSPORT_2"/>
    <property type="match status" value="1"/>
</dbReference>
<evidence type="ECO:0000256" key="4">
    <source>
        <dbReference type="ARBA" id="ARBA00022475"/>
    </source>
</evidence>
<keyword evidence="3" id="KW-0813">Transport</keyword>
<feature type="transmembrane region" description="Helical" evidence="10">
    <location>
        <begin position="38"/>
        <end position="63"/>
    </location>
</feature>
<evidence type="ECO:0000256" key="8">
    <source>
        <dbReference type="ARBA" id="ARBA00023136"/>
    </source>
</evidence>
<evidence type="ECO:0000256" key="1">
    <source>
        <dbReference type="ARBA" id="ARBA00004651"/>
    </source>
</evidence>
<dbReference type="SUPFAM" id="SSF103473">
    <property type="entry name" value="MFS general substrate transporter"/>
    <property type="match status" value="2"/>
</dbReference>
<feature type="region of interest" description="Disordered" evidence="9">
    <location>
        <begin position="379"/>
        <end position="465"/>
    </location>
</feature>
<dbReference type="GO" id="GO:0022857">
    <property type="term" value="F:transmembrane transporter activity"/>
    <property type="evidence" value="ECO:0007669"/>
    <property type="project" value="InterPro"/>
</dbReference>
<dbReference type="InterPro" id="IPR005828">
    <property type="entry name" value="MFS_sugar_transport-like"/>
</dbReference>
<comment type="subcellular location">
    <subcellularLocation>
        <location evidence="1">Cell membrane</location>
        <topology evidence="1">Multi-pass membrane protein</topology>
    </subcellularLocation>
</comment>
<evidence type="ECO:0000256" key="7">
    <source>
        <dbReference type="ARBA" id="ARBA00022989"/>
    </source>
</evidence>
<evidence type="ECO:0000256" key="6">
    <source>
        <dbReference type="ARBA" id="ARBA00022692"/>
    </source>
</evidence>
<dbReference type="InterPro" id="IPR036259">
    <property type="entry name" value="MFS_trans_sf"/>
</dbReference>
<sequence length="633" mass="66827">MQEPLLGAEAPDYDTFPEKPPPSPGERTRVGALQNKKVFLATFAAVLGNFSFGYALVYTSPVIPALEHSLDPNLSLTKTQASWFGSVFTLGAAAGGLSAMVLNDLLGRKLSIMFSAVPSAAGYALMAGAHGLWMLLLGRTLTGFAGGLTAACIPVYVSEIAPAGVRGALGATPQLMAVFGSLSLYALGLRLPWRWLAVAGEGPVLVMIVLLSFMPNSPRFLLSRGRDSEALQALAWLRGADADIRWEFEQIQDNVRRQSSHLSWAEARDPHVYRPIVIALLMRFLQQLTGITPILVYLQSIFDSTAVLLPPEDDAAIVGAVRLLSVLIAALTMDLAGRKALLFVSGEHRLLTGTHSLLQQLPRALPALAVGAPGGLGQTCPGGLRLPSNRRGPRHPERSAGARGSKRAGGDTHAGCDRSPNAGWGGGSWLPCRKQPPVTGGLKGTGPHGVQGAEGAGSDGPGPPSATCLSTAASMFAANLTLGLYVHFGPKPLTPNGTMGLESVPPAGTEQPLATPTGYLTLVPLLATMLFIMGYAMGWGPITWLLMSEILPLRARGVASGLCVLVSWLTAFALTKSFLLVVNAFGLQVPFFFFAAVCSVNLAFTGCCVPETKGRSLEQIEAFFRSGRRSFLR</sequence>
<proteinExistence type="inferred from homology"/>
<dbReference type="PROSITE" id="PS50850">
    <property type="entry name" value="MFS"/>
    <property type="match status" value="1"/>
</dbReference>
<dbReference type="PANTHER" id="PTHR48021">
    <property type="match status" value="1"/>
</dbReference>
<dbReference type="GeneID" id="118897113"/>
<feature type="region of interest" description="Disordered" evidence="9">
    <location>
        <begin position="1"/>
        <end position="28"/>
    </location>
</feature>
<protein>
    <submittedName>
        <fullName evidence="13">Solute carrier family 2, facilitated glucose transporter member 6 isoform X1</fullName>
    </submittedName>
</protein>
<evidence type="ECO:0000256" key="3">
    <source>
        <dbReference type="ARBA" id="ARBA00022448"/>
    </source>
</evidence>
<evidence type="ECO:0000313" key="12">
    <source>
        <dbReference type="Proteomes" id="UP000694857"/>
    </source>
</evidence>
<feature type="transmembrane region" description="Helical" evidence="10">
    <location>
        <begin position="522"/>
        <end position="546"/>
    </location>
</feature>
<name>A0A8B8XPU3_BALMU</name>
<dbReference type="InterPro" id="IPR020846">
    <property type="entry name" value="MFS_dom"/>
</dbReference>
<dbReference type="CTD" id="11182"/>
<evidence type="ECO:0000256" key="2">
    <source>
        <dbReference type="ARBA" id="ARBA00007004"/>
    </source>
</evidence>
<dbReference type="PROSITE" id="PS00216">
    <property type="entry name" value="SUGAR_TRANSPORT_1"/>
    <property type="match status" value="1"/>
</dbReference>
<dbReference type="RefSeq" id="XP_036711867.1">
    <property type="nucleotide sequence ID" value="XM_036855972.1"/>
</dbReference>
<dbReference type="AlphaFoldDB" id="A0A8B8XPU3"/>
<feature type="transmembrane region" description="Helical" evidence="10">
    <location>
        <begin position="83"/>
        <end position="103"/>
    </location>
</feature>
<dbReference type="InterPro" id="IPR050549">
    <property type="entry name" value="MFS_Trehalose_Transporter"/>
</dbReference>
<feature type="domain" description="Major facilitator superfamily (MFS) profile" evidence="11">
    <location>
        <begin position="41"/>
        <end position="613"/>
    </location>
</feature>
<feature type="transmembrane region" description="Helical" evidence="10">
    <location>
        <begin position="558"/>
        <end position="585"/>
    </location>
</feature>
<accession>A0A8B8XPU3</accession>
<evidence type="ECO:0000256" key="10">
    <source>
        <dbReference type="SAM" id="Phobius"/>
    </source>
</evidence>
<dbReference type="InterPro" id="IPR003663">
    <property type="entry name" value="Sugar/inositol_transpt"/>
</dbReference>
<dbReference type="OrthoDB" id="6612291at2759"/>
<gene>
    <name evidence="13" type="primary">SLC2A6</name>
</gene>
<reference evidence="13" key="1">
    <citation type="submission" date="2025-08" db="UniProtKB">
        <authorList>
            <consortium name="RefSeq"/>
        </authorList>
    </citation>
    <scope>IDENTIFICATION</scope>
    <source>
        <tissue evidence="13">Epidermis and Blubber</tissue>
    </source>
</reference>
<keyword evidence="7 10" id="KW-1133">Transmembrane helix</keyword>
<feature type="transmembrane region" description="Helical" evidence="10">
    <location>
        <begin position="136"/>
        <end position="157"/>
    </location>
</feature>
<evidence type="ECO:0000256" key="9">
    <source>
        <dbReference type="SAM" id="MobiDB-lite"/>
    </source>
</evidence>
<keyword evidence="12" id="KW-1185">Reference proteome</keyword>
<keyword evidence="5 13" id="KW-0762">Sugar transport</keyword>
<dbReference type="InterPro" id="IPR005829">
    <property type="entry name" value="Sugar_transporter_CS"/>
</dbReference>
<dbReference type="Pfam" id="PF00083">
    <property type="entry name" value="Sugar_tr"/>
    <property type="match status" value="2"/>
</dbReference>
<evidence type="ECO:0000259" key="11">
    <source>
        <dbReference type="PROSITE" id="PS50850"/>
    </source>
</evidence>
<feature type="transmembrane region" description="Helical" evidence="10">
    <location>
        <begin position="591"/>
        <end position="609"/>
    </location>
</feature>
<evidence type="ECO:0000313" key="13">
    <source>
        <dbReference type="RefSeq" id="XP_036711867.1"/>
    </source>
</evidence>
<dbReference type="FunFam" id="1.20.1250.20:FF:000218">
    <property type="entry name" value="facilitated trehalose transporter Tret1"/>
    <property type="match status" value="1"/>
</dbReference>
<comment type="similarity">
    <text evidence="2">Belongs to the major facilitator superfamily. Sugar transporter (TC 2.A.1.1) family. Glucose transporter subfamily.</text>
</comment>
<feature type="compositionally biased region" description="Gly residues" evidence="9">
    <location>
        <begin position="441"/>
        <end position="460"/>
    </location>
</feature>
<dbReference type="Gene3D" id="1.20.1250.20">
    <property type="entry name" value="MFS general substrate transporter like domains"/>
    <property type="match status" value="2"/>
</dbReference>
<feature type="transmembrane region" description="Helical" evidence="10">
    <location>
        <begin position="169"/>
        <end position="187"/>
    </location>
</feature>
<dbReference type="GO" id="GO:0005886">
    <property type="term" value="C:plasma membrane"/>
    <property type="evidence" value="ECO:0007669"/>
    <property type="project" value="UniProtKB-SubCell"/>
</dbReference>
<keyword evidence="8 10" id="KW-0472">Membrane</keyword>
<keyword evidence="6 10" id="KW-0812">Transmembrane</keyword>
<dbReference type="KEGG" id="bmus:118897113"/>
<keyword evidence="4" id="KW-1003">Cell membrane</keyword>
<feature type="transmembrane region" description="Helical" evidence="10">
    <location>
        <begin position="193"/>
        <end position="214"/>
    </location>
</feature>